<evidence type="ECO:0000313" key="1">
    <source>
        <dbReference type="EMBL" id="JAT19970.1"/>
    </source>
</evidence>
<reference evidence="1" key="1">
    <citation type="submission" date="2015-11" db="EMBL/GenBank/DDBJ databases">
        <title>De novo transcriptome assembly of four potential Pierce s Disease insect vectors from Arizona vineyards.</title>
        <authorList>
            <person name="Tassone E.E."/>
        </authorList>
    </citation>
    <scope>NUCLEOTIDE SEQUENCE</scope>
</reference>
<name>A0A1B6L8E5_9HEMI</name>
<dbReference type="AlphaFoldDB" id="A0A1B6L8E5"/>
<feature type="non-terminal residue" evidence="1">
    <location>
        <position position="236"/>
    </location>
</feature>
<organism evidence="1">
    <name type="scientific">Graphocephala atropunctata</name>
    <dbReference type="NCBI Taxonomy" id="36148"/>
    <lineage>
        <taxon>Eukaryota</taxon>
        <taxon>Metazoa</taxon>
        <taxon>Ecdysozoa</taxon>
        <taxon>Arthropoda</taxon>
        <taxon>Hexapoda</taxon>
        <taxon>Insecta</taxon>
        <taxon>Pterygota</taxon>
        <taxon>Neoptera</taxon>
        <taxon>Paraneoptera</taxon>
        <taxon>Hemiptera</taxon>
        <taxon>Auchenorrhyncha</taxon>
        <taxon>Membracoidea</taxon>
        <taxon>Cicadellidae</taxon>
        <taxon>Cicadellinae</taxon>
        <taxon>Cicadellini</taxon>
        <taxon>Graphocephala</taxon>
    </lineage>
</organism>
<accession>A0A1B6L8E5</accession>
<dbReference type="EMBL" id="GEBQ01020007">
    <property type="protein sequence ID" value="JAT19970.1"/>
    <property type="molecule type" value="Transcribed_RNA"/>
</dbReference>
<proteinExistence type="predicted"/>
<sequence length="236" mass="26840">LLEGSKNTSLRDLLKEDSNGSGTVLLDKHISDLVPNILLTLLCSLSPSDVNLRRNLILSTITSFKEVDLRNKLLELEKYLITTVQEAFKSKKLNICEVQKKDLCWDSRRVSPWITLPTKYDYENKTIALMYYFTQLLQLNVKLGEIKTTKVKNMSAIDFSTAYNKGKVTVASVNNQLVLDLSVFLEAVEDQIHSVQETVAGLDEEECCQLIAAFHWSHRLLRISQQKLFVAGSREM</sequence>
<gene>
    <name evidence="1" type="ORF">g.3105</name>
</gene>
<feature type="non-terminal residue" evidence="1">
    <location>
        <position position="1"/>
    </location>
</feature>
<protein>
    <submittedName>
        <fullName evidence="1">Uncharacterized protein</fullName>
    </submittedName>
</protein>